<dbReference type="Proteomes" id="UP000774130">
    <property type="component" value="Unassembled WGS sequence"/>
</dbReference>
<proteinExistence type="predicted"/>
<sequence>MARARTKSELLSFSQENYDKLFTLIDSLTPAEQVGIFPFEDRDRNIRDVLIHLYEWHQLLLTFIAENQKSEQVVPFLPAPYNWKNYGEMNLVFWEKHQTTELADAKKMLSKSHQALMDLVANFSEEELFTKKYFSWTGSTSLGSYCASSMSSHYEWALKKIRQYKKTLAK</sequence>
<evidence type="ECO:0000313" key="1">
    <source>
        <dbReference type="EMBL" id="MBV7391393.1"/>
    </source>
</evidence>
<dbReference type="EMBL" id="JAHUZB010000004">
    <property type="protein sequence ID" value="MBV7391393.1"/>
    <property type="molecule type" value="Genomic_DNA"/>
</dbReference>
<evidence type="ECO:0000313" key="2">
    <source>
        <dbReference type="Proteomes" id="UP000774130"/>
    </source>
</evidence>
<organism evidence="1 2">
    <name type="scientific">Enterococcus alishanensis</name>
    <dbReference type="NCBI Taxonomy" id="1303817"/>
    <lineage>
        <taxon>Bacteria</taxon>
        <taxon>Bacillati</taxon>
        <taxon>Bacillota</taxon>
        <taxon>Bacilli</taxon>
        <taxon>Lactobacillales</taxon>
        <taxon>Enterococcaceae</taxon>
        <taxon>Enterococcus</taxon>
    </lineage>
</organism>
<dbReference type="PIRSF" id="PIRSF031551">
    <property type="entry name" value="DUF1706"/>
    <property type="match status" value="1"/>
</dbReference>
<dbReference type="InterPro" id="IPR012550">
    <property type="entry name" value="DUF1706"/>
</dbReference>
<name>A0ABS6TES8_9ENTE</name>
<reference evidence="1 2" key="1">
    <citation type="submission" date="2021-06" db="EMBL/GenBank/DDBJ databases">
        <title>Enterococcus alishanensis sp. nov., a novel lactic acid bacterium isolated from fresh coffee beans.</title>
        <authorList>
            <person name="Chen Y.-S."/>
        </authorList>
    </citation>
    <scope>NUCLEOTIDE SEQUENCE [LARGE SCALE GENOMIC DNA]</scope>
    <source>
        <strain evidence="1 2">ALS3</strain>
    </source>
</reference>
<protein>
    <submittedName>
        <fullName evidence="1">ClbS/DfsB family four-helix bundle protein</fullName>
    </submittedName>
</protein>
<gene>
    <name evidence="1" type="ORF">KUA55_11940</name>
</gene>
<accession>A0ABS6TES8</accession>
<dbReference type="PANTHER" id="PTHR40658:SF4">
    <property type="entry name" value="HYPOTHETICAL CYTOSOLIC PROTEIN"/>
    <property type="match status" value="1"/>
</dbReference>
<comment type="caution">
    <text evidence="1">The sequence shown here is derived from an EMBL/GenBank/DDBJ whole genome shotgun (WGS) entry which is preliminary data.</text>
</comment>
<dbReference type="Pfam" id="PF08020">
    <property type="entry name" value="DUF1706"/>
    <property type="match status" value="1"/>
</dbReference>
<keyword evidence="2" id="KW-1185">Reference proteome</keyword>
<dbReference type="RefSeq" id="WP_218326558.1">
    <property type="nucleotide sequence ID" value="NZ_JAHUZB010000004.1"/>
</dbReference>
<dbReference type="PANTHER" id="PTHR40658">
    <property type="match status" value="1"/>
</dbReference>